<keyword evidence="4" id="KW-1185">Reference proteome</keyword>
<evidence type="ECO:0000313" key="4">
    <source>
        <dbReference type="Proteomes" id="UP000193077"/>
    </source>
</evidence>
<dbReference type="PROSITE" id="PS50817">
    <property type="entry name" value="INTEIN_N_TER"/>
    <property type="match status" value="1"/>
</dbReference>
<dbReference type="GO" id="GO:0016539">
    <property type="term" value="P:intein-mediated protein splicing"/>
    <property type="evidence" value="ECO:0007669"/>
    <property type="project" value="InterPro"/>
</dbReference>
<dbReference type="RefSeq" id="WP_085795792.1">
    <property type="nucleotide sequence ID" value="NZ_FWFO01000001.1"/>
</dbReference>
<dbReference type="InterPro" id="IPR006141">
    <property type="entry name" value="Intein_N"/>
</dbReference>
<dbReference type="EMBL" id="FWFO01000001">
    <property type="protein sequence ID" value="SLN43801.1"/>
    <property type="molecule type" value="Genomic_DNA"/>
</dbReference>
<accession>A0A1Y5SM85</accession>
<evidence type="ECO:0000313" key="3">
    <source>
        <dbReference type="EMBL" id="SLN43801.1"/>
    </source>
</evidence>
<organism evidence="3 4">
    <name type="scientific">Falsiruegeria litorea R37</name>
    <dbReference type="NCBI Taxonomy" id="1200284"/>
    <lineage>
        <taxon>Bacteria</taxon>
        <taxon>Pseudomonadati</taxon>
        <taxon>Pseudomonadota</taxon>
        <taxon>Alphaproteobacteria</taxon>
        <taxon>Rhodobacterales</taxon>
        <taxon>Roseobacteraceae</taxon>
        <taxon>Falsiruegeria</taxon>
    </lineage>
</organism>
<protein>
    <recommendedName>
        <fullName evidence="2">Hedgehog/Intein (Hint) domain-containing protein</fullName>
    </recommendedName>
</protein>
<dbReference type="InterPro" id="IPR036844">
    <property type="entry name" value="Hint_dom_sf"/>
</dbReference>
<feature type="domain" description="Hedgehog/Intein (Hint)" evidence="2">
    <location>
        <begin position="403"/>
        <end position="540"/>
    </location>
</feature>
<feature type="region of interest" description="Disordered" evidence="1">
    <location>
        <begin position="309"/>
        <end position="347"/>
    </location>
</feature>
<feature type="compositionally biased region" description="Low complexity" evidence="1">
    <location>
        <begin position="334"/>
        <end position="347"/>
    </location>
</feature>
<dbReference type="CDD" id="cd00081">
    <property type="entry name" value="Hint"/>
    <property type="match status" value="1"/>
</dbReference>
<evidence type="ECO:0000259" key="2">
    <source>
        <dbReference type="Pfam" id="PF13403"/>
    </source>
</evidence>
<dbReference type="Pfam" id="PF13403">
    <property type="entry name" value="Hint_2"/>
    <property type="match status" value="1"/>
</dbReference>
<gene>
    <name evidence="3" type="ORF">TRL7639_02302</name>
</gene>
<dbReference type="OrthoDB" id="6305173at2"/>
<reference evidence="3 4" key="1">
    <citation type="submission" date="2017-03" db="EMBL/GenBank/DDBJ databases">
        <authorList>
            <person name="Afonso C.L."/>
            <person name="Miller P.J."/>
            <person name="Scott M.A."/>
            <person name="Spackman E."/>
            <person name="Goraichik I."/>
            <person name="Dimitrov K.M."/>
            <person name="Suarez D.L."/>
            <person name="Swayne D.E."/>
        </authorList>
    </citation>
    <scope>NUCLEOTIDE SEQUENCE [LARGE SCALE GENOMIC DNA]</scope>
    <source>
        <strain evidence="3 4">CECT 7639</strain>
    </source>
</reference>
<dbReference type="InterPro" id="IPR028992">
    <property type="entry name" value="Hedgehog/Intein_dom"/>
</dbReference>
<proteinExistence type="predicted"/>
<evidence type="ECO:0000256" key="1">
    <source>
        <dbReference type="SAM" id="MobiDB-lite"/>
    </source>
</evidence>
<sequence length="589" mass="63299">MLNPGDLIFVGWDADNEDVAFATTADIAGGEVIYFTDSEWNGTSFLPGEQLIEWTVPAEGIPAGTILTLDMTPGGSAVVTVGGSLSGEVSGSIDYIRGGGQLASNNEMLWAFQGTRVGNDVTPENFISVIGNEADGGDRATPNLDNTGLSQENGAIIIDGDHDYMVFDGFDALPDPISAPGAIAAISDTSNWAVAGPGRNFDNDNPNPGGGFNISSPRVFDPANVTTLYFSGANVAFFDSISSSDGNVSADISVSEQPFLPTDIIEIDILNSSIRPDGEFDFDEVIFVSIRVRRGDDVYEFQVADGSKIKESGASNSDPGQSVEQGDTFFTTNDDVSGPSGPSPFPSDLSGKMVFSLNDTFTEGEVTNIVREEEVLDENGDPVGTENANFFVGTSLDPDPPIPCFVAGTRIMTDMGPVPIEDLRPGDKIVTRDHGLVPLRWVGGREVPAQGPFAPIRFKAGSLNNDRDLLVSPQHKMLLTGWKAELYFGEPEVLIAAKYLCNDKDVRRDTDMSTVHYLHLLLDRHEVIYANGCASESLDPAYLAEWPEDDKNSIEIATLFPELFATHYPHHKTARASLKHYEGALFSTS</sequence>
<dbReference type="AlphaFoldDB" id="A0A1Y5SM85"/>
<feature type="compositionally biased region" description="Polar residues" evidence="1">
    <location>
        <begin position="313"/>
        <end position="333"/>
    </location>
</feature>
<dbReference type="SUPFAM" id="SSF51294">
    <property type="entry name" value="Hedgehog/intein (Hint) domain"/>
    <property type="match status" value="1"/>
</dbReference>
<name>A0A1Y5SM85_9RHOB</name>
<dbReference type="Gene3D" id="2.170.16.10">
    <property type="entry name" value="Hedgehog/Intein (Hint) domain"/>
    <property type="match status" value="1"/>
</dbReference>
<dbReference type="Proteomes" id="UP000193077">
    <property type="component" value="Unassembled WGS sequence"/>
</dbReference>